<dbReference type="EMBL" id="JAACNO010001693">
    <property type="protein sequence ID" value="KAF4138272.1"/>
    <property type="molecule type" value="Genomic_DNA"/>
</dbReference>
<accession>A0A8S9UFM4</accession>
<proteinExistence type="predicted"/>
<sequence>MKLKFRPHQAVAATSRRRINRSTLFLWISCLVVALDLCLTNGKKVAFPLFQFLQTYPTRFLVFYEPKVKTLTALVNNAIEKMDISDQVSDAWDFTVALVTLVCVHQVIETTRVSVVSRLRAPSAKQPM</sequence>
<dbReference type="Proteomes" id="UP000704712">
    <property type="component" value="Unassembled WGS sequence"/>
</dbReference>
<gene>
    <name evidence="1" type="ORF">GN958_ATG12530</name>
</gene>
<evidence type="ECO:0000313" key="1">
    <source>
        <dbReference type="EMBL" id="KAF4138272.1"/>
    </source>
</evidence>
<evidence type="ECO:0000313" key="2">
    <source>
        <dbReference type="Proteomes" id="UP000704712"/>
    </source>
</evidence>
<name>A0A8S9UFM4_PHYIN</name>
<organism evidence="1 2">
    <name type="scientific">Phytophthora infestans</name>
    <name type="common">Potato late blight agent</name>
    <name type="synonym">Botrytis infestans</name>
    <dbReference type="NCBI Taxonomy" id="4787"/>
    <lineage>
        <taxon>Eukaryota</taxon>
        <taxon>Sar</taxon>
        <taxon>Stramenopiles</taxon>
        <taxon>Oomycota</taxon>
        <taxon>Peronosporomycetes</taxon>
        <taxon>Peronosporales</taxon>
        <taxon>Peronosporaceae</taxon>
        <taxon>Phytophthora</taxon>
    </lineage>
</organism>
<reference evidence="1" key="1">
    <citation type="submission" date="2020-03" db="EMBL/GenBank/DDBJ databases">
        <title>Hybrid Assembly of Korean Phytophthora infestans isolates.</title>
        <authorList>
            <person name="Prokchorchik M."/>
            <person name="Lee Y."/>
            <person name="Seo J."/>
            <person name="Cho J.-H."/>
            <person name="Park Y.-E."/>
            <person name="Jang D.-C."/>
            <person name="Im J.-S."/>
            <person name="Choi J.-G."/>
            <person name="Park H.-J."/>
            <person name="Lee G.-B."/>
            <person name="Lee Y.-G."/>
            <person name="Hong S.-Y."/>
            <person name="Cho K."/>
            <person name="Sohn K.H."/>
        </authorList>
    </citation>
    <scope>NUCLEOTIDE SEQUENCE</scope>
    <source>
        <strain evidence="1">KR_2_A2</strain>
    </source>
</reference>
<comment type="caution">
    <text evidence="1">The sequence shown here is derived from an EMBL/GenBank/DDBJ whole genome shotgun (WGS) entry which is preliminary data.</text>
</comment>
<protein>
    <submittedName>
        <fullName evidence="1">Uncharacterized protein</fullName>
    </submittedName>
</protein>
<dbReference type="AlphaFoldDB" id="A0A8S9UFM4"/>